<dbReference type="EMBL" id="LUFC02000393">
    <property type="protein sequence ID" value="KAF4497933.1"/>
    <property type="molecule type" value="Genomic_DNA"/>
</dbReference>
<dbReference type="Proteomes" id="UP000737391">
    <property type="component" value="Unassembled WGS sequence"/>
</dbReference>
<dbReference type="OrthoDB" id="5958943at2759"/>
<sequence>MMKANLRARSAWIFQSRKDSVDAFLRQQDVSPSTVAELHHSTTSDGWNVGIPSMQALQHWPDYSEASNSLQPRDIGTTPFGNWDNISWSDTTQASQLSHVTAPDDFGWLHSTERIDPLPSDANENNGELRVGQHLLANPASGISAQSQFIQEQNAFYQCELSGFDGTFSDFLAEAEFREESKSTGSRPRAGSQLDCITRTTSPNYTTSPWSLTQGALSPFSIDQSLSNSFHRHLTSSNLVKIYHDVLEHHLSCWLVEMTCPYRQSLDSTSVAALAPEWKTSWTNRILQRTVRLDNIANSYKVLDMTPSEQQAASNALKLAVLAFATQWAQGSARAVRRYSDSFQRGASDNSEDEFDRTLQRYFWTNAHRALQNVTEVDSYQVACAEIIFSMAQRPWHNARQAESENELHSWPSIRSQVQHIIHKDGPPTYAERAARRMHALKARCDSINKGFRSKDKQLNHGIAAMAREDRDTIGLLYWLAIMFDTVAATMYERPIVVVDEECRYDVQRDFESCNGATGSYRWNYEVFLRTDSETCHRTQWPCSYEKAAKDIMTSGPVKVLLFRHVSYLQSALRQSAPSRQLEDIIFNAALIYDYWNRRHGAFFKEMVQDFPNVPQRIRGWFICISAHWHLAVLMLADVIEFIDDNDLGLGDAKYKRLATGMVARLREHSTLELAGLGNVATIPSYLDAPPESPEFHPALNDGTILTEPWTMILIRAFSKASVLSLEEAENMRDARGTSTFIVGFKNKLLEAENCIKALWLLGKKSDMAGDLAEALQHAMMNVRTGFIWHMM</sequence>
<proteinExistence type="predicted"/>
<evidence type="ECO:0000313" key="2">
    <source>
        <dbReference type="Proteomes" id="UP000737391"/>
    </source>
</evidence>
<reference evidence="1" key="1">
    <citation type="submission" date="2020-01" db="EMBL/GenBank/DDBJ databases">
        <title>Identification and distribution of gene clusters putatively required for synthesis of sphingolipid metabolism inhibitors in phylogenetically diverse species of the filamentous fungus Fusarium.</title>
        <authorList>
            <person name="Kim H.-S."/>
            <person name="Busman M."/>
            <person name="Brown D.W."/>
            <person name="Divon H."/>
            <person name="Uhlig S."/>
            <person name="Proctor R.H."/>
        </authorList>
    </citation>
    <scope>NUCLEOTIDE SEQUENCE</scope>
    <source>
        <strain evidence="1">NRRL 31653</strain>
    </source>
</reference>
<protein>
    <recommendedName>
        <fullName evidence="3">Regulatory protein alcR</fullName>
    </recommendedName>
</protein>
<evidence type="ECO:0000313" key="1">
    <source>
        <dbReference type="EMBL" id="KAF4497933.1"/>
    </source>
</evidence>
<dbReference type="AlphaFoldDB" id="A0A9P5EEI3"/>
<comment type="caution">
    <text evidence="1">The sequence shown here is derived from an EMBL/GenBank/DDBJ whole genome shotgun (WGS) entry which is preliminary data.</text>
</comment>
<gene>
    <name evidence="1" type="ORF">FAGAP_5880</name>
</gene>
<organism evidence="1 2">
    <name type="scientific">Fusarium agapanthi</name>
    <dbReference type="NCBI Taxonomy" id="1803897"/>
    <lineage>
        <taxon>Eukaryota</taxon>
        <taxon>Fungi</taxon>
        <taxon>Dikarya</taxon>
        <taxon>Ascomycota</taxon>
        <taxon>Pezizomycotina</taxon>
        <taxon>Sordariomycetes</taxon>
        <taxon>Hypocreomycetidae</taxon>
        <taxon>Hypocreales</taxon>
        <taxon>Nectriaceae</taxon>
        <taxon>Fusarium</taxon>
        <taxon>Fusarium fujikuroi species complex</taxon>
    </lineage>
</organism>
<accession>A0A9P5EEI3</accession>
<evidence type="ECO:0008006" key="3">
    <source>
        <dbReference type="Google" id="ProtNLM"/>
    </source>
</evidence>
<keyword evidence="2" id="KW-1185">Reference proteome</keyword>
<name>A0A9P5EEI3_9HYPO</name>